<dbReference type="Proteomes" id="UP001303373">
    <property type="component" value="Chromosome 14"/>
</dbReference>
<keyword evidence="1 3" id="KW-0853">WD repeat</keyword>
<dbReference type="Pfam" id="PF00400">
    <property type="entry name" value="WD40"/>
    <property type="match status" value="3"/>
</dbReference>
<dbReference type="EMBL" id="CP138593">
    <property type="protein sequence ID" value="WPH04911.1"/>
    <property type="molecule type" value="Genomic_DNA"/>
</dbReference>
<dbReference type="InterPro" id="IPR039328">
    <property type="entry name" value="WDR89"/>
</dbReference>
<evidence type="ECO:0000313" key="4">
    <source>
        <dbReference type="EMBL" id="WPH04911.1"/>
    </source>
</evidence>
<gene>
    <name evidence="4" type="ORF">R9X50_00780800</name>
</gene>
<keyword evidence="5" id="KW-1185">Reference proteome</keyword>
<protein>
    <submittedName>
        <fullName evidence="4">Wd repeat-containing protein</fullName>
    </submittedName>
</protein>
<proteinExistence type="predicted"/>
<accession>A0AAQ3R817</accession>
<reference evidence="4 5" key="1">
    <citation type="submission" date="2023-11" db="EMBL/GenBank/DDBJ databases">
        <title>An acidophilic fungus is an integral part of prey digestion in a carnivorous sundew plant.</title>
        <authorList>
            <person name="Tsai I.J."/>
        </authorList>
    </citation>
    <scope>NUCLEOTIDE SEQUENCE [LARGE SCALE GENOMIC DNA]</scope>
    <source>
        <strain evidence="4">169a</strain>
    </source>
</reference>
<keyword evidence="2" id="KW-0677">Repeat</keyword>
<dbReference type="PROSITE" id="PS00678">
    <property type="entry name" value="WD_REPEATS_1"/>
    <property type="match status" value="1"/>
</dbReference>
<dbReference type="SMART" id="SM00320">
    <property type="entry name" value="WD40"/>
    <property type="match status" value="4"/>
</dbReference>
<dbReference type="PANTHER" id="PTHR22889">
    <property type="entry name" value="WD REPEAT-CONTAINING PROTEIN 89"/>
    <property type="match status" value="1"/>
</dbReference>
<sequence>MAKQITASTLGTSPDTYLYTLARSDDEQVIATIASDDSLRIFNPTLNVLQTSKPCHNGVSCLKSGSRGFFTAGRDGLIKQWDLRGNQSAGHISEPQNRSFSALTVHGDHYVAAGTDSTKEGLGDVSVLIFDTRNPGKPLRNYSESHSDSITQLAFHPSQSNMLLSASTDGLVSFFDVDQADEDDALQRVLNPKSAVHCSGFLANDQSYVLTTDEVFSIYTLSDNADGSGDPTMEFGDMREKLKCMYVIDILQQHGNTPIMAYGHNENKTLSIVHLNGGAQSWSFGSIIDFVGAHGEEVVRDMFLTKDQTRAYSCGEDGNVRVWDLSTSSRGGAGDTTTIFKKKRRDKKAERFAPY</sequence>
<evidence type="ECO:0000256" key="2">
    <source>
        <dbReference type="ARBA" id="ARBA00022737"/>
    </source>
</evidence>
<dbReference type="InterPro" id="IPR001680">
    <property type="entry name" value="WD40_rpt"/>
</dbReference>
<dbReference type="PROSITE" id="PS50082">
    <property type="entry name" value="WD_REPEATS_2"/>
    <property type="match status" value="1"/>
</dbReference>
<feature type="repeat" description="WD" evidence="3">
    <location>
        <begin position="143"/>
        <end position="185"/>
    </location>
</feature>
<name>A0AAQ3R817_9PEZI</name>
<organism evidence="4 5">
    <name type="scientific">Acrodontium crateriforme</name>
    <dbReference type="NCBI Taxonomy" id="150365"/>
    <lineage>
        <taxon>Eukaryota</taxon>
        <taxon>Fungi</taxon>
        <taxon>Dikarya</taxon>
        <taxon>Ascomycota</taxon>
        <taxon>Pezizomycotina</taxon>
        <taxon>Dothideomycetes</taxon>
        <taxon>Dothideomycetidae</taxon>
        <taxon>Mycosphaerellales</taxon>
        <taxon>Teratosphaeriaceae</taxon>
        <taxon>Acrodontium</taxon>
    </lineage>
</organism>
<evidence type="ECO:0000313" key="5">
    <source>
        <dbReference type="Proteomes" id="UP001303373"/>
    </source>
</evidence>
<dbReference type="Gene3D" id="2.130.10.10">
    <property type="entry name" value="YVTN repeat-like/Quinoprotein amine dehydrogenase"/>
    <property type="match status" value="2"/>
</dbReference>
<dbReference type="PROSITE" id="PS50294">
    <property type="entry name" value="WD_REPEATS_REGION"/>
    <property type="match status" value="1"/>
</dbReference>
<evidence type="ECO:0000256" key="3">
    <source>
        <dbReference type="PROSITE-ProRule" id="PRU00221"/>
    </source>
</evidence>
<dbReference type="AlphaFoldDB" id="A0AAQ3R817"/>
<dbReference type="SUPFAM" id="SSF50978">
    <property type="entry name" value="WD40 repeat-like"/>
    <property type="match status" value="1"/>
</dbReference>
<dbReference type="PANTHER" id="PTHR22889:SF0">
    <property type="entry name" value="WD REPEAT-CONTAINING PROTEIN 89"/>
    <property type="match status" value="1"/>
</dbReference>
<dbReference type="InterPro" id="IPR015943">
    <property type="entry name" value="WD40/YVTN_repeat-like_dom_sf"/>
</dbReference>
<evidence type="ECO:0000256" key="1">
    <source>
        <dbReference type="ARBA" id="ARBA00022574"/>
    </source>
</evidence>
<dbReference type="InterPro" id="IPR036322">
    <property type="entry name" value="WD40_repeat_dom_sf"/>
</dbReference>
<dbReference type="InterPro" id="IPR019775">
    <property type="entry name" value="WD40_repeat_CS"/>
</dbReference>